<reference evidence="1 2" key="1">
    <citation type="submission" date="2020-06" db="EMBL/GenBank/DDBJ databases">
        <title>Complete genome of Paenibacillus barcinonensis KACC11450.</title>
        <authorList>
            <person name="Kim M."/>
            <person name="Park Y.-J."/>
            <person name="Shin J.-H."/>
        </authorList>
    </citation>
    <scope>NUCLEOTIDE SEQUENCE [LARGE SCALE GENOMIC DNA]</scope>
    <source>
        <strain evidence="1 2">KACC11450</strain>
    </source>
</reference>
<name>A0ABX6Q6G4_PAEBA</name>
<gene>
    <name evidence="1" type="ORF">HUB98_16780</name>
</gene>
<proteinExistence type="predicted"/>
<dbReference type="RefSeq" id="WP_174812197.1">
    <property type="nucleotide sequence ID" value="NZ_CP054614.1"/>
</dbReference>
<dbReference type="EMBL" id="CP054614">
    <property type="protein sequence ID" value="QKS57791.1"/>
    <property type="molecule type" value="Genomic_DNA"/>
</dbReference>
<protein>
    <submittedName>
        <fullName evidence="1">Uncharacterized protein</fullName>
    </submittedName>
</protein>
<accession>A0ABX6Q6G4</accession>
<organism evidence="1 2">
    <name type="scientific">Paenibacillus barcinonensis</name>
    <dbReference type="NCBI Taxonomy" id="198119"/>
    <lineage>
        <taxon>Bacteria</taxon>
        <taxon>Bacillati</taxon>
        <taxon>Bacillota</taxon>
        <taxon>Bacilli</taxon>
        <taxon>Bacillales</taxon>
        <taxon>Paenibacillaceae</taxon>
        <taxon>Paenibacillus</taxon>
    </lineage>
</organism>
<evidence type="ECO:0000313" key="1">
    <source>
        <dbReference type="EMBL" id="QKS57791.1"/>
    </source>
</evidence>
<sequence length="400" mass="45532">MKNRLLIEDDYIKLLDSLPKQIKISILEPFGVSKTNELPRPLTSLTKMDILSIGYLKEFTSQLTGEIAIEYLKEGLVQRGLLEEVEKANKLNRTIYAFMLSQIDIELLQMSYLVSRCEKFAYEEYLLLMDMETISDPLKQAELRQIEQTGIVDPTITTDLVNGILERYELSNSTNLSSTCLKILHYNNEILIFILRESQRGGLRTFQKYIVDMNADLIVFRFSPTLKDLRVRAVSIVKEEVYQTIANNIIINLDQRLPANYVKRSNGNSSEVFQAFLQSLLVDSVPGVQLNLIEFVAPLPGKPLITVEKKSGEISLIQSLEDTSRNVTLSLLIPDSTVKKVKVSFIINKKSHIFTFYFSEVSEQIYITISGTGGGTQKKRNLISLLHDYTDARIVESKEK</sequence>
<keyword evidence="2" id="KW-1185">Reference proteome</keyword>
<evidence type="ECO:0000313" key="2">
    <source>
        <dbReference type="Proteomes" id="UP000509327"/>
    </source>
</evidence>
<dbReference type="Proteomes" id="UP000509327">
    <property type="component" value="Chromosome"/>
</dbReference>